<evidence type="ECO:0000313" key="4">
    <source>
        <dbReference type="Proteomes" id="UP001303046"/>
    </source>
</evidence>
<gene>
    <name evidence="3" type="primary">Necator_chrX.g25184</name>
    <name evidence="3" type="ORF">RB195_025018</name>
</gene>
<evidence type="ECO:0000313" key="3">
    <source>
        <dbReference type="EMBL" id="KAK6764918.1"/>
    </source>
</evidence>
<keyword evidence="1" id="KW-0175">Coiled coil</keyword>
<feature type="chain" id="PRO_5046971126" evidence="2">
    <location>
        <begin position="16"/>
        <end position="506"/>
    </location>
</feature>
<keyword evidence="4" id="KW-1185">Reference proteome</keyword>
<organism evidence="3 4">
    <name type="scientific">Necator americanus</name>
    <name type="common">Human hookworm</name>
    <dbReference type="NCBI Taxonomy" id="51031"/>
    <lineage>
        <taxon>Eukaryota</taxon>
        <taxon>Metazoa</taxon>
        <taxon>Ecdysozoa</taxon>
        <taxon>Nematoda</taxon>
        <taxon>Chromadorea</taxon>
        <taxon>Rhabditida</taxon>
        <taxon>Rhabditina</taxon>
        <taxon>Rhabditomorpha</taxon>
        <taxon>Strongyloidea</taxon>
        <taxon>Ancylostomatidae</taxon>
        <taxon>Bunostominae</taxon>
        <taxon>Necator</taxon>
    </lineage>
</organism>
<dbReference type="EMBL" id="JAVFWL010000006">
    <property type="protein sequence ID" value="KAK6764918.1"/>
    <property type="molecule type" value="Genomic_DNA"/>
</dbReference>
<proteinExistence type="predicted"/>
<keyword evidence="2" id="KW-0732">Signal</keyword>
<reference evidence="3 4" key="1">
    <citation type="submission" date="2023-08" db="EMBL/GenBank/DDBJ databases">
        <title>A Necator americanus chromosomal reference genome.</title>
        <authorList>
            <person name="Ilik V."/>
            <person name="Petrzelkova K.J."/>
            <person name="Pardy F."/>
            <person name="Fuh T."/>
            <person name="Niatou-Singa F.S."/>
            <person name="Gouil Q."/>
            <person name="Baker L."/>
            <person name="Ritchie M.E."/>
            <person name="Jex A.R."/>
            <person name="Gazzola D."/>
            <person name="Li H."/>
            <person name="Toshio Fujiwara R."/>
            <person name="Zhan B."/>
            <person name="Aroian R.V."/>
            <person name="Pafco B."/>
            <person name="Schwarz E.M."/>
        </authorList>
    </citation>
    <scope>NUCLEOTIDE SEQUENCE [LARGE SCALE GENOMIC DNA]</scope>
    <source>
        <strain evidence="3 4">Aroian</strain>
        <tissue evidence="3">Whole animal</tissue>
    </source>
</reference>
<dbReference type="Proteomes" id="UP001303046">
    <property type="component" value="Unassembled WGS sequence"/>
</dbReference>
<evidence type="ECO:0000256" key="2">
    <source>
        <dbReference type="SAM" id="SignalP"/>
    </source>
</evidence>
<evidence type="ECO:0000256" key="1">
    <source>
        <dbReference type="SAM" id="Coils"/>
    </source>
</evidence>
<dbReference type="CDD" id="cd22249">
    <property type="entry name" value="UDM1_RNF168_RNF169-like"/>
    <property type="match status" value="1"/>
</dbReference>
<feature type="coiled-coil region" evidence="1">
    <location>
        <begin position="296"/>
        <end position="334"/>
    </location>
</feature>
<comment type="caution">
    <text evidence="3">The sequence shown here is derived from an EMBL/GenBank/DDBJ whole genome shotgun (WGS) entry which is preliminary data.</text>
</comment>
<sequence length="506" mass="56983">MLLFLQLLAVNTVWAQKPRPVSQPGVEIAQRLMNTLPHLPSVIHSHMEGKPEELKGMISHMLGDGLISQLVVNPLGVAEGMGISLSSVGINKTDAEHKMLVGSTNSSGISSLSLDAKSLPTTGKIMYLDGVPIKDFDHFVRNRNLEERFPTSKQPLTTTAVPSANDIATAVLDKLKTSYPQVPSKTEMTLSKEDDLSKNLEISIFDPTKLLVNTQLRRAPQNVENPVADASESFLRSFDPEIDHVVSSLRIGSVTNVERVKQLQNILQIYEQGLQTKELVAKRKQLQILQNELLYQREKIEDQKSMEKELRKKEQELEQRRNTMEIQLRQQLNLWHSSFSNSKEEPVLFTSNGTQMWPPVLIKRKNKNIQLSQTKQVVFNESENSDEARSICDCQEVSLVKMEGKWTAALGTKSLLEKLGRGMPTLLSNGADSQFVCSKVTEPYFTHHRLSEMDSTTLLIFVDIFFGIAPPSVANYFECALCYPKIFYQMDTGYGCCFKVLLAYKY</sequence>
<name>A0ABR1EQK0_NECAM</name>
<protein>
    <submittedName>
        <fullName evidence="3">Uncharacterized protein</fullName>
    </submittedName>
</protein>
<accession>A0ABR1EQK0</accession>
<feature type="signal peptide" evidence="2">
    <location>
        <begin position="1"/>
        <end position="15"/>
    </location>
</feature>